<dbReference type="PANTHER" id="PTHR34814:SF1">
    <property type="entry name" value="NITROSOGUANIDINE RESISTANCE PROTEIN SNG1"/>
    <property type="match status" value="1"/>
</dbReference>
<evidence type="ECO:0000313" key="5">
    <source>
        <dbReference type="Proteomes" id="UP000807469"/>
    </source>
</evidence>
<protein>
    <recommendedName>
        <fullName evidence="3">DUF3533 domain-containing protein</fullName>
    </recommendedName>
</protein>
<keyword evidence="2" id="KW-0472">Membrane</keyword>
<dbReference type="GO" id="GO:0016020">
    <property type="term" value="C:membrane"/>
    <property type="evidence" value="ECO:0007669"/>
    <property type="project" value="TreeGrafter"/>
</dbReference>
<dbReference type="EMBL" id="MU155155">
    <property type="protein sequence ID" value="KAF9483273.1"/>
    <property type="molecule type" value="Genomic_DNA"/>
</dbReference>
<dbReference type="InterPro" id="IPR053001">
    <property type="entry name" value="MNNG_permease-like"/>
</dbReference>
<accession>A0A9P5Z896</accession>
<dbReference type="AlphaFoldDB" id="A0A9P5Z896"/>
<feature type="transmembrane region" description="Helical" evidence="2">
    <location>
        <begin position="374"/>
        <end position="391"/>
    </location>
</feature>
<feature type="domain" description="DUF3533" evidence="3">
    <location>
        <begin position="77"/>
        <end position="439"/>
    </location>
</feature>
<keyword evidence="2" id="KW-1133">Transmembrane helix</keyword>
<gene>
    <name evidence="4" type="ORF">BDN70DRAFT_873964</name>
</gene>
<sequence length="468" mass="51778">MDTPRSSSMLDTPKTLSTTTSILSVKPGDPPSYEEEKAVGQEATWSPEPFSRSLWQKGDQALAHAWTAYLKTLIPALLLITITIFAMFAMFWGALWKIPTQPISGWIVDFDGGEIGQAVVQGLTAPEVTFIRWTTIPSTQFAVGVSGLMDAMKDEKAWVAVAINDGATARLQASISSPNASYDGTMAITAFGVEARNENAYRNYVRQALQDSLDDIRLNFTTRLASQISSTPNLASLLSISPQTVINPVSYQIVNLLPFSQPVATAATFVGLIFLMIMTFFVVIFSNAARLASGLGGMLTLRSLIAFRLLSSFVAYFILSLWYSLLNLAFKLDIHHTFGKGGFVVFWMATWVYMLAVGMALESLILILKQFVPFFLIAWIIVNASINLYPLEVLPKFFHYGYGAPFYNYSKIIRTIVFGTKNELGLHFGVLIVWIAISCISLAIIQWNARRLDLKGIKEKKEAAKRSP</sequence>
<evidence type="ECO:0000259" key="3">
    <source>
        <dbReference type="Pfam" id="PF12051"/>
    </source>
</evidence>
<proteinExistence type="predicted"/>
<evidence type="ECO:0000256" key="1">
    <source>
        <dbReference type="SAM" id="MobiDB-lite"/>
    </source>
</evidence>
<dbReference type="OrthoDB" id="2140105at2759"/>
<dbReference type="Pfam" id="PF12051">
    <property type="entry name" value="DUF3533"/>
    <property type="match status" value="1"/>
</dbReference>
<reference evidence="4" key="1">
    <citation type="submission" date="2020-11" db="EMBL/GenBank/DDBJ databases">
        <authorList>
            <consortium name="DOE Joint Genome Institute"/>
            <person name="Ahrendt S."/>
            <person name="Riley R."/>
            <person name="Andreopoulos W."/>
            <person name="Labutti K."/>
            <person name="Pangilinan J."/>
            <person name="Ruiz-Duenas F.J."/>
            <person name="Barrasa J.M."/>
            <person name="Sanchez-Garcia M."/>
            <person name="Camarero S."/>
            <person name="Miyauchi S."/>
            <person name="Serrano A."/>
            <person name="Linde D."/>
            <person name="Babiker R."/>
            <person name="Drula E."/>
            <person name="Ayuso-Fernandez I."/>
            <person name="Pacheco R."/>
            <person name="Padilla G."/>
            <person name="Ferreira P."/>
            <person name="Barriuso J."/>
            <person name="Kellner H."/>
            <person name="Castanera R."/>
            <person name="Alfaro M."/>
            <person name="Ramirez L."/>
            <person name="Pisabarro A.G."/>
            <person name="Kuo A."/>
            <person name="Tritt A."/>
            <person name="Lipzen A."/>
            <person name="He G."/>
            <person name="Yan M."/>
            <person name="Ng V."/>
            <person name="Cullen D."/>
            <person name="Martin F."/>
            <person name="Rosso M.-N."/>
            <person name="Henrissat B."/>
            <person name="Hibbett D."/>
            <person name="Martinez A.T."/>
            <person name="Grigoriev I.V."/>
        </authorList>
    </citation>
    <scope>NUCLEOTIDE SEQUENCE</scope>
    <source>
        <strain evidence="4">CIRM-BRFM 674</strain>
    </source>
</reference>
<feature type="transmembrane region" description="Helical" evidence="2">
    <location>
        <begin position="424"/>
        <end position="445"/>
    </location>
</feature>
<comment type="caution">
    <text evidence="4">The sequence shown here is derived from an EMBL/GenBank/DDBJ whole genome shotgun (WGS) entry which is preliminary data.</text>
</comment>
<dbReference type="InterPro" id="IPR022703">
    <property type="entry name" value="DUF3533"/>
</dbReference>
<dbReference type="Proteomes" id="UP000807469">
    <property type="component" value="Unassembled WGS sequence"/>
</dbReference>
<feature type="transmembrane region" description="Helical" evidence="2">
    <location>
        <begin position="345"/>
        <end position="367"/>
    </location>
</feature>
<evidence type="ECO:0000256" key="2">
    <source>
        <dbReference type="SAM" id="Phobius"/>
    </source>
</evidence>
<keyword evidence="5" id="KW-1185">Reference proteome</keyword>
<keyword evidence="2" id="KW-0812">Transmembrane</keyword>
<evidence type="ECO:0000313" key="4">
    <source>
        <dbReference type="EMBL" id="KAF9483273.1"/>
    </source>
</evidence>
<feature type="transmembrane region" description="Helical" evidence="2">
    <location>
        <begin position="305"/>
        <end position="325"/>
    </location>
</feature>
<organism evidence="4 5">
    <name type="scientific">Pholiota conissans</name>
    <dbReference type="NCBI Taxonomy" id="109636"/>
    <lineage>
        <taxon>Eukaryota</taxon>
        <taxon>Fungi</taxon>
        <taxon>Dikarya</taxon>
        <taxon>Basidiomycota</taxon>
        <taxon>Agaricomycotina</taxon>
        <taxon>Agaricomycetes</taxon>
        <taxon>Agaricomycetidae</taxon>
        <taxon>Agaricales</taxon>
        <taxon>Agaricineae</taxon>
        <taxon>Strophariaceae</taxon>
        <taxon>Pholiota</taxon>
    </lineage>
</organism>
<name>A0A9P5Z896_9AGAR</name>
<feature type="transmembrane region" description="Helical" evidence="2">
    <location>
        <begin position="73"/>
        <end position="95"/>
    </location>
</feature>
<feature type="region of interest" description="Disordered" evidence="1">
    <location>
        <begin position="1"/>
        <end position="34"/>
    </location>
</feature>
<dbReference type="PANTHER" id="PTHR34814">
    <property type="entry name" value="NITROSOGUANIDINE RESISTANCE PROTEIN SNG1"/>
    <property type="match status" value="1"/>
</dbReference>
<feature type="compositionally biased region" description="Polar residues" evidence="1">
    <location>
        <begin position="1"/>
        <end position="23"/>
    </location>
</feature>
<feature type="transmembrane region" description="Helical" evidence="2">
    <location>
        <begin position="263"/>
        <end position="285"/>
    </location>
</feature>